<evidence type="ECO:0000256" key="2">
    <source>
        <dbReference type="ARBA" id="ARBA00005581"/>
    </source>
</evidence>
<dbReference type="InterPro" id="IPR010264">
    <property type="entry name" value="Self-incomp_S1"/>
</dbReference>
<protein>
    <recommendedName>
        <fullName evidence="6">S-protein homolog</fullName>
    </recommendedName>
</protein>
<comment type="subcellular location">
    <subcellularLocation>
        <location evidence="1 6">Secreted</location>
    </subcellularLocation>
</comment>
<gene>
    <name evidence="8" type="ORF">T459_14258</name>
    <name evidence="7" type="ORF">T459_34980</name>
</gene>
<keyword evidence="5 6" id="KW-0732">Signal</keyword>
<evidence type="ECO:0000256" key="1">
    <source>
        <dbReference type="ARBA" id="ARBA00004613"/>
    </source>
</evidence>
<accession>A0A2G2ZGX4</accession>
<dbReference type="AlphaFoldDB" id="A0A2G2ZGX4"/>
<comment type="similarity">
    <text evidence="2 6">Belongs to the plant self-incompatibility (S1) protein family.</text>
</comment>
<evidence type="ECO:0000256" key="5">
    <source>
        <dbReference type="ARBA" id="ARBA00022729"/>
    </source>
</evidence>
<evidence type="ECO:0000256" key="4">
    <source>
        <dbReference type="ARBA" id="ARBA00022525"/>
    </source>
</evidence>
<evidence type="ECO:0000313" key="8">
    <source>
        <dbReference type="EMBL" id="PHT81243.1"/>
    </source>
</evidence>
<evidence type="ECO:0000313" key="9">
    <source>
        <dbReference type="Proteomes" id="UP000222542"/>
    </source>
</evidence>
<name>A0A2G2ZGX4_CAPAN</name>
<dbReference type="Proteomes" id="UP000222542">
    <property type="component" value="Unassembled WGS sequence"/>
</dbReference>
<organism evidence="8 9">
    <name type="scientific">Capsicum annuum</name>
    <name type="common">Capsicum pepper</name>
    <dbReference type="NCBI Taxonomy" id="4072"/>
    <lineage>
        <taxon>Eukaryota</taxon>
        <taxon>Viridiplantae</taxon>
        <taxon>Streptophyta</taxon>
        <taxon>Embryophyta</taxon>
        <taxon>Tracheophyta</taxon>
        <taxon>Spermatophyta</taxon>
        <taxon>Magnoliopsida</taxon>
        <taxon>eudicotyledons</taxon>
        <taxon>Gunneridae</taxon>
        <taxon>Pentapetalae</taxon>
        <taxon>asterids</taxon>
        <taxon>lamiids</taxon>
        <taxon>Solanales</taxon>
        <taxon>Solanaceae</taxon>
        <taxon>Solanoideae</taxon>
        <taxon>Capsiceae</taxon>
        <taxon>Capsicum</taxon>
    </lineage>
</organism>
<dbReference type="EMBL" id="AYRZ02000227">
    <property type="protein sequence ID" value="PHT61170.1"/>
    <property type="molecule type" value="Genomic_DNA"/>
</dbReference>
<dbReference type="PANTHER" id="PTHR31232">
    <property type="match status" value="1"/>
</dbReference>
<dbReference type="Gramene" id="PHT81243">
    <property type="protein sequence ID" value="PHT81243"/>
    <property type="gene ID" value="T459_14258"/>
</dbReference>
<feature type="signal peptide" evidence="6">
    <location>
        <begin position="1"/>
        <end position="23"/>
    </location>
</feature>
<evidence type="ECO:0000256" key="3">
    <source>
        <dbReference type="ARBA" id="ARBA00022471"/>
    </source>
</evidence>
<dbReference type="Gramene" id="PHT61170">
    <property type="protein sequence ID" value="PHT61170"/>
    <property type="gene ID" value="T459_34980"/>
</dbReference>
<feature type="chain" id="PRO_5013516548" description="S-protein homolog" evidence="6">
    <location>
        <begin position="24"/>
        <end position="148"/>
    </location>
</feature>
<reference evidence="8" key="1">
    <citation type="journal article" date="2014" name="Nat. Genet.">
        <title>Genome sequence of the hot pepper provides insights into the evolution of pungency in Capsicum species.</title>
        <authorList>
            <person name="Kim S."/>
            <person name="Park M."/>
            <person name="Yeom S.I."/>
            <person name="Kim Y.M."/>
            <person name="Lee J.M."/>
            <person name="Lee H.A."/>
            <person name="Seo E."/>
            <person name="Choi J."/>
            <person name="Cheong K."/>
            <person name="Kim K.T."/>
            <person name="Jung K."/>
            <person name="Lee G.W."/>
            <person name="Oh S.K."/>
            <person name="Bae C."/>
            <person name="Kim S.B."/>
            <person name="Lee H.Y."/>
            <person name="Kim S.Y."/>
            <person name="Kim M.S."/>
            <person name="Kang B.C."/>
            <person name="Jo Y.D."/>
            <person name="Yang H.B."/>
            <person name="Jeong H.J."/>
            <person name="Kang W.H."/>
            <person name="Kwon J.K."/>
            <person name="Shin C."/>
            <person name="Lim J.Y."/>
            <person name="Park J.H."/>
            <person name="Huh J.H."/>
            <person name="Kim J.S."/>
            <person name="Kim B.D."/>
            <person name="Cohen O."/>
            <person name="Paran I."/>
            <person name="Suh M.C."/>
            <person name="Lee S.B."/>
            <person name="Kim Y.K."/>
            <person name="Shin Y."/>
            <person name="Noh S.J."/>
            <person name="Park J."/>
            <person name="Seo Y.S."/>
            <person name="Kwon S.Y."/>
            <person name="Kim H.A."/>
            <person name="Park J.M."/>
            <person name="Kim H.J."/>
            <person name="Choi S.B."/>
            <person name="Bosland P.W."/>
            <person name="Reeves G."/>
            <person name="Jo S.H."/>
            <person name="Lee B.W."/>
            <person name="Cho H.T."/>
            <person name="Choi H.S."/>
            <person name="Lee M.S."/>
            <person name="Yu Y."/>
            <person name="Do Choi Y."/>
            <person name="Park B.S."/>
            <person name="van Deynze A."/>
            <person name="Ashrafi H."/>
            <person name="Hill T."/>
            <person name="Kim W.T."/>
            <person name="Pai H.S."/>
            <person name="Ahn H.K."/>
            <person name="Yeam I."/>
            <person name="Giovannoni J.J."/>
            <person name="Rose J.K."/>
            <person name="Sorensen I."/>
            <person name="Lee S.J."/>
            <person name="Kim R.W."/>
            <person name="Choi I.Y."/>
            <person name="Choi B.S."/>
            <person name="Lim J.S."/>
            <person name="Lee Y.H."/>
            <person name="Choi D."/>
        </authorList>
    </citation>
    <scope>NUCLEOTIDE SEQUENCE [LARGE SCALE GENOMIC DNA]</scope>
</reference>
<evidence type="ECO:0000256" key="6">
    <source>
        <dbReference type="RuleBase" id="RU367044"/>
    </source>
</evidence>
<dbReference type="EMBL" id="AYRZ02000005">
    <property type="protein sequence ID" value="PHT81243.1"/>
    <property type="molecule type" value="Genomic_DNA"/>
</dbReference>
<keyword evidence="9" id="KW-1185">Reference proteome</keyword>
<reference evidence="8 9" key="2">
    <citation type="journal article" date="2017" name="Genome Biol.">
        <title>New reference genome sequences of hot pepper reveal the massive evolution of plant disease-resistance genes by retroduplication.</title>
        <authorList>
            <person name="Kim S."/>
            <person name="Park J."/>
            <person name="Yeom S.I."/>
            <person name="Kim Y.M."/>
            <person name="Seo E."/>
            <person name="Kim K.T."/>
            <person name="Kim M.S."/>
            <person name="Lee J.M."/>
            <person name="Cheong K."/>
            <person name="Shin H.S."/>
            <person name="Kim S.B."/>
            <person name="Han K."/>
            <person name="Lee J."/>
            <person name="Park M."/>
            <person name="Lee H.A."/>
            <person name="Lee H.Y."/>
            <person name="Lee Y."/>
            <person name="Oh S."/>
            <person name="Lee J.H."/>
            <person name="Choi E."/>
            <person name="Choi E."/>
            <person name="Lee S.E."/>
            <person name="Jeon J."/>
            <person name="Kim H."/>
            <person name="Choi G."/>
            <person name="Song H."/>
            <person name="Lee J."/>
            <person name="Lee S.C."/>
            <person name="Kwon J.K."/>
            <person name="Lee H.Y."/>
            <person name="Koo N."/>
            <person name="Hong Y."/>
            <person name="Kim R.W."/>
            <person name="Kang W.H."/>
            <person name="Huh J.H."/>
            <person name="Kang B.C."/>
            <person name="Yang T.J."/>
            <person name="Lee Y.H."/>
            <person name="Bennetzen J.L."/>
            <person name="Choi D."/>
        </authorList>
    </citation>
    <scope>NUCLEOTIDE SEQUENCE [LARGE SCALE GENOMIC DNA]</scope>
    <source>
        <strain evidence="9">cv. CM334</strain>
    </source>
</reference>
<dbReference type="OMA" id="YHNSCLW"/>
<keyword evidence="4 6" id="KW-0964">Secreted</keyword>
<sequence length="148" mass="17529">MALPLVNIFFILLLITSLDLSLGLKCLFSEKFEVHVINKLPPGSPQLKLHCASKDNDLGYHDPTIDGDFNWSFCSALFGRTLYFCHFWWNSKDKAFDVFNSEFYCVKDQKVVNYLRYCKWEVRSDGFYLEQYNNETKAYYMTHYLSWP</sequence>
<comment type="caution">
    <text evidence="8">The sequence shown here is derived from an EMBL/GenBank/DDBJ whole genome shotgun (WGS) entry which is preliminary data.</text>
</comment>
<dbReference type="Pfam" id="PF05938">
    <property type="entry name" value="Self-incomp_S1"/>
    <property type="match status" value="1"/>
</dbReference>
<keyword evidence="3 6" id="KW-0713">Self-incompatibility</keyword>
<dbReference type="PANTHER" id="PTHR31232:SF165">
    <property type="entry name" value="S-PROTEIN HOMOLOG"/>
    <property type="match status" value="1"/>
</dbReference>
<evidence type="ECO:0000313" key="7">
    <source>
        <dbReference type="EMBL" id="PHT61170.1"/>
    </source>
</evidence>
<dbReference type="GO" id="GO:0005576">
    <property type="term" value="C:extracellular region"/>
    <property type="evidence" value="ECO:0007669"/>
    <property type="project" value="UniProtKB-SubCell"/>
</dbReference>
<proteinExistence type="inferred from homology"/>
<dbReference type="GO" id="GO:0060320">
    <property type="term" value="P:rejection of self pollen"/>
    <property type="evidence" value="ECO:0007669"/>
    <property type="project" value="UniProtKB-KW"/>
</dbReference>